<feature type="domain" description="AAA+ ATPase" evidence="2">
    <location>
        <begin position="249"/>
        <end position="382"/>
    </location>
</feature>
<dbReference type="InterPro" id="IPR054472">
    <property type="entry name" value="WHD"/>
</dbReference>
<dbReference type="KEGG" id="elio:KO353_05365"/>
<dbReference type="InterPro" id="IPR050304">
    <property type="entry name" value="MT-severing_AAA_ATPase"/>
</dbReference>
<dbReference type="Pfam" id="PF22977">
    <property type="entry name" value="WHD"/>
    <property type="match status" value="1"/>
</dbReference>
<accession>A0A975U587</accession>
<reference evidence="3" key="1">
    <citation type="submission" date="2021-06" db="EMBL/GenBank/DDBJ databases">
        <title>Elioraea tepida, sp. nov., a moderately thermophilic aerobic anoxygenic phototrophic bacterium isolated from an alkaline siliceous hot spring mat community in Yellowstone National Park, WY, USA.</title>
        <authorList>
            <person name="Saini M.K."/>
            <person name="Yoshida S."/>
            <person name="Sebastian A."/>
            <person name="Hirose S."/>
            <person name="Hara E."/>
            <person name="Tamaki H."/>
            <person name="Soulier N.T."/>
            <person name="Albert I."/>
            <person name="Hanada S."/>
            <person name="Bryant D.A."/>
            <person name="Tank M."/>
        </authorList>
    </citation>
    <scope>NUCLEOTIDE SEQUENCE</scope>
    <source>
        <strain evidence="3">MS-P2</strain>
    </source>
</reference>
<evidence type="ECO:0000313" key="4">
    <source>
        <dbReference type="Proteomes" id="UP000694001"/>
    </source>
</evidence>
<dbReference type="AlphaFoldDB" id="A0A975U587"/>
<dbReference type="PANTHER" id="PTHR23074:SF17">
    <property type="entry name" value="FIDGETIN-LIKE PROTEIN 1"/>
    <property type="match status" value="1"/>
</dbReference>
<dbReference type="CDD" id="cd19481">
    <property type="entry name" value="RecA-like_protease"/>
    <property type="match status" value="1"/>
</dbReference>
<comment type="similarity">
    <text evidence="1">Belongs to the AAA ATPase family.</text>
</comment>
<dbReference type="RefSeq" id="WP_218286694.1">
    <property type="nucleotide sequence ID" value="NZ_CP076448.1"/>
</dbReference>
<keyword evidence="4" id="KW-1185">Reference proteome</keyword>
<dbReference type="GO" id="GO:0016887">
    <property type="term" value="F:ATP hydrolysis activity"/>
    <property type="evidence" value="ECO:0007669"/>
    <property type="project" value="InterPro"/>
</dbReference>
<name>A0A975U587_9PROT</name>
<protein>
    <submittedName>
        <fullName evidence="3">AAA family ATPase</fullName>
    </submittedName>
</protein>
<dbReference type="InterPro" id="IPR003959">
    <property type="entry name" value="ATPase_AAA_core"/>
</dbReference>
<feature type="domain" description="AAA+ ATPase" evidence="2">
    <location>
        <begin position="487"/>
        <end position="616"/>
    </location>
</feature>
<gene>
    <name evidence="3" type="ORF">KO353_05365</name>
</gene>
<dbReference type="Pfam" id="PF00004">
    <property type="entry name" value="AAA"/>
    <property type="match status" value="2"/>
</dbReference>
<dbReference type="GO" id="GO:0005524">
    <property type="term" value="F:ATP binding"/>
    <property type="evidence" value="ECO:0007669"/>
    <property type="project" value="InterPro"/>
</dbReference>
<dbReference type="SMART" id="SM00382">
    <property type="entry name" value="AAA"/>
    <property type="match status" value="2"/>
</dbReference>
<sequence length="690" mass="72845">MDAGEQRVIILYARAALANLPRTSRRASALAAWVTSFEEALGLAARAGRSRAAQADLFAGDRAEANAALLKGIAARLDRRLAALARHPRSALEARLGLLADAAGLDAHEASILGLVLRYRVHRAVERLFDLLSDAMGGEMRLTADVPLIALLLGLPPSVVERRLAPGAPLRAAGLITVEPDGGLRVLERLRRRLGDPLDIPPASAGGAAAGLLGPALPPSLAMEDFAYLGAAATHAAELLAAAVRLRRPGTHVLLYGPPGTGKTEFCRTLAATIGVPLYAVAEADAEGNEPGRSERLAELRFAQRLLAGGTPALLLFDEAEDLFDGGFGGLFGGERSRAHLLRLLETTPVPMLWTTNSVQALGPAVVRRMTFALEMRIPDQSVRAALWTRELARSGITMESREVERLAREVPAAPAIAASAVAAAAMTGGGAEAVRLGALSVARAMAGGALPVAELEGEQGFDPDLAAADHDLAALAELLARPGAPRAVSLLLSGPPGTGKSAFARHLAARLGLRPMVRRASDLLSRFVGGSEQAIAACFAEARERGTFLIIDEADGLLGDRRAATQAWEVTQVNELLTWMEHHPLPFACTTNLPDRLDPACLRRFLVKIRFAPLDAARARAAYRRFFGREAPKGLDTLPPLVPADLALAARKARLFGREDDDDTVLALLRDEALARGGPAAPIGFRLAG</sequence>
<dbReference type="InterPro" id="IPR003593">
    <property type="entry name" value="AAA+_ATPase"/>
</dbReference>
<organism evidence="3 4">
    <name type="scientific">Elioraea tepida</name>
    <dbReference type="NCBI Taxonomy" id="2843330"/>
    <lineage>
        <taxon>Bacteria</taxon>
        <taxon>Pseudomonadati</taxon>
        <taxon>Pseudomonadota</taxon>
        <taxon>Alphaproteobacteria</taxon>
        <taxon>Acetobacterales</taxon>
        <taxon>Elioraeaceae</taxon>
        <taxon>Elioraea</taxon>
    </lineage>
</organism>
<dbReference type="PANTHER" id="PTHR23074">
    <property type="entry name" value="AAA DOMAIN-CONTAINING"/>
    <property type="match status" value="1"/>
</dbReference>
<evidence type="ECO:0000259" key="2">
    <source>
        <dbReference type="SMART" id="SM00382"/>
    </source>
</evidence>
<dbReference type="Proteomes" id="UP000694001">
    <property type="component" value="Chromosome"/>
</dbReference>
<evidence type="ECO:0000256" key="1">
    <source>
        <dbReference type="ARBA" id="ARBA00006914"/>
    </source>
</evidence>
<proteinExistence type="inferred from homology"/>
<evidence type="ECO:0000313" key="3">
    <source>
        <dbReference type="EMBL" id="QXM25638.1"/>
    </source>
</evidence>
<dbReference type="EMBL" id="CP076448">
    <property type="protein sequence ID" value="QXM25638.1"/>
    <property type="molecule type" value="Genomic_DNA"/>
</dbReference>